<evidence type="ECO:0000313" key="1">
    <source>
        <dbReference type="EMBL" id="GFD47620.1"/>
    </source>
</evidence>
<accession>A0A699WN13</accession>
<comment type="caution">
    <text evidence="1">The sequence shown here is derived from an EMBL/GenBank/DDBJ whole genome shotgun (WGS) entry which is preliminary data.</text>
</comment>
<dbReference type="EMBL" id="BKCJ011703440">
    <property type="protein sequence ID" value="GFD47620.1"/>
    <property type="molecule type" value="Genomic_DNA"/>
</dbReference>
<name>A0A699WN13_TANCI</name>
<sequence length="80" mass="8837">MDEPMENPGFDEEEELNEFIDDDQDEEVEEWLMASVTPPRATMTYCNNGDPSSSDYFGGAGTDPADLISWSLVAEPAVTD</sequence>
<feature type="non-terminal residue" evidence="1">
    <location>
        <position position="1"/>
    </location>
</feature>
<dbReference type="AlphaFoldDB" id="A0A699WN13"/>
<reference evidence="1" key="1">
    <citation type="journal article" date="2019" name="Sci. Rep.">
        <title>Draft genome of Tanacetum cinerariifolium, the natural source of mosquito coil.</title>
        <authorList>
            <person name="Yamashiro T."/>
            <person name="Shiraishi A."/>
            <person name="Satake H."/>
            <person name="Nakayama K."/>
        </authorList>
    </citation>
    <scope>NUCLEOTIDE SEQUENCE</scope>
</reference>
<organism evidence="1">
    <name type="scientific">Tanacetum cinerariifolium</name>
    <name type="common">Dalmatian daisy</name>
    <name type="synonym">Chrysanthemum cinerariifolium</name>
    <dbReference type="NCBI Taxonomy" id="118510"/>
    <lineage>
        <taxon>Eukaryota</taxon>
        <taxon>Viridiplantae</taxon>
        <taxon>Streptophyta</taxon>
        <taxon>Embryophyta</taxon>
        <taxon>Tracheophyta</taxon>
        <taxon>Spermatophyta</taxon>
        <taxon>Magnoliopsida</taxon>
        <taxon>eudicotyledons</taxon>
        <taxon>Gunneridae</taxon>
        <taxon>Pentapetalae</taxon>
        <taxon>asterids</taxon>
        <taxon>campanulids</taxon>
        <taxon>Asterales</taxon>
        <taxon>Asteraceae</taxon>
        <taxon>Asteroideae</taxon>
        <taxon>Anthemideae</taxon>
        <taxon>Anthemidinae</taxon>
        <taxon>Tanacetum</taxon>
    </lineage>
</organism>
<proteinExistence type="predicted"/>
<protein>
    <submittedName>
        <fullName evidence="1">Uncharacterized protein</fullName>
    </submittedName>
</protein>
<gene>
    <name evidence="1" type="ORF">Tci_919589</name>
</gene>